<accession>A0A162DNM2</accession>
<name>A0A162DNM2_9BACI</name>
<evidence type="ECO:0008006" key="5">
    <source>
        <dbReference type="Google" id="ProtNLM"/>
    </source>
</evidence>
<dbReference type="AlphaFoldDB" id="A0A162DNM2"/>
<dbReference type="Proteomes" id="UP000075806">
    <property type="component" value="Unassembled WGS sequence"/>
</dbReference>
<reference evidence="3" key="1">
    <citation type="submission" date="2016-02" db="EMBL/GenBank/DDBJ databases">
        <title>Genome sequence of Bacillus trypoxylicola KCTC 13244(T).</title>
        <authorList>
            <person name="Jeong H."/>
            <person name="Park S.-H."/>
            <person name="Choi S.-K."/>
        </authorList>
    </citation>
    <scope>NUCLEOTIDE SEQUENCE [LARGE SCALE GENOMIC DNA]</scope>
    <source>
        <strain evidence="3">KCTC 13244</strain>
    </source>
</reference>
<gene>
    <name evidence="3" type="ORF">AZF04_19780</name>
</gene>
<keyword evidence="2" id="KW-1133">Transmembrane helix</keyword>
<dbReference type="OrthoDB" id="2943262at2"/>
<comment type="caution">
    <text evidence="3">The sequence shown here is derived from an EMBL/GenBank/DDBJ whole genome shotgun (WGS) entry which is preliminary data.</text>
</comment>
<organism evidence="3 4">
    <name type="scientific">Alkalihalobacillus trypoxylicola</name>
    <dbReference type="NCBI Taxonomy" id="519424"/>
    <lineage>
        <taxon>Bacteria</taxon>
        <taxon>Bacillati</taxon>
        <taxon>Bacillota</taxon>
        <taxon>Bacilli</taxon>
        <taxon>Bacillales</taxon>
        <taxon>Bacillaceae</taxon>
        <taxon>Alkalihalobacillus</taxon>
    </lineage>
</organism>
<dbReference type="RefSeq" id="WP_061948984.1">
    <property type="nucleotide sequence ID" value="NZ_LTAO01000020.1"/>
</dbReference>
<proteinExistence type="predicted"/>
<keyword evidence="4" id="KW-1185">Reference proteome</keyword>
<keyword evidence="2" id="KW-0472">Membrane</keyword>
<protein>
    <recommendedName>
        <fullName evidence="5">Protein xhlA</fullName>
    </recommendedName>
</protein>
<keyword evidence="1" id="KW-0175">Coiled coil</keyword>
<sequence length="93" mass="10685">MVKPQNEQILSKLSKDVEQLKSKQEFSQQRITDLEIKVQLHEQTMGHLTKSIEKIEENTIWLRQTIMRSVIVGLVGAGFSVLTAIIIWLLRIG</sequence>
<evidence type="ECO:0000256" key="1">
    <source>
        <dbReference type="SAM" id="Coils"/>
    </source>
</evidence>
<evidence type="ECO:0000313" key="4">
    <source>
        <dbReference type="Proteomes" id="UP000075806"/>
    </source>
</evidence>
<keyword evidence="2" id="KW-0812">Transmembrane</keyword>
<dbReference type="EMBL" id="LTAO01000020">
    <property type="protein sequence ID" value="KYG30406.1"/>
    <property type="molecule type" value="Genomic_DNA"/>
</dbReference>
<feature type="transmembrane region" description="Helical" evidence="2">
    <location>
        <begin position="70"/>
        <end position="90"/>
    </location>
</feature>
<evidence type="ECO:0000256" key="2">
    <source>
        <dbReference type="SAM" id="Phobius"/>
    </source>
</evidence>
<feature type="coiled-coil region" evidence="1">
    <location>
        <begin position="10"/>
        <end position="58"/>
    </location>
</feature>
<evidence type="ECO:0000313" key="3">
    <source>
        <dbReference type="EMBL" id="KYG30406.1"/>
    </source>
</evidence>